<dbReference type="PANTHER" id="PTHR46223:SF3">
    <property type="entry name" value="HISTONE-LYSINE N-METHYLTRANSFERASE SET-23"/>
    <property type="match status" value="1"/>
</dbReference>
<protein>
    <submittedName>
        <fullName evidence="11">Uncharacterized protein</fullName>
    </submittedName>
</protein>
<evidence type="ECO:0000313" key="12">
    <source>
        <dbReference type="Proteomes" id="UP001431783"/>
    </source>
</evidence>
<keyword evidence="3" id="KW-0489">Methyltransferase</keyword>
<feature type="domain" description="Post-SET" evidence="10">
    <location>
        <begin position="247"/>
        <end position="263"/>
    </location>
</feature>
<evidence type="ECO:0000256" key="7">
    <source>
        <dbReference type="ARBA" id="ARBA00022833"/>
    </source>
</evidence>
<dbReference type="GO" id="GO:0008270">
    <property type="term" value="F:zinc ion binding"/>
    <property type="evidence" value="ECO:0007669"/>
    <property type="project" value="InterPro"/>
</dbReference>
<dbReference type="GO" id="GO:0005694">
    <property type="term" value="C:chromosome"/>
    <property type="evidence" value="ECO:0007669"/>
    <property type="project" value="UniProtKB-SubCell"/>
</dbReference>
<keyword evidence="6" id="KW-0479">Metal-binding</keyword>
<dbReference type="GO" id="GO:0032259">
    <property type="term" value="P:methylation"/>
    <property type="evidence" value="ECO:0007669"/>
    <property type="project" value="UniProtKB-KW"/>
</dbReference>
<dbReference type="Gene3D" id="2.170.270.10">
    <property type="entry name" value="SET domain"/>
    <property type="match status" value="1"/>
</dbReference>
<dbReference type="PROSITE" id="PS50280">
    <property type="entry name" value="SET"/>
    <property type="match status" value="1"/>
</dbReference>
<sequence length="270" mass="30856">MSRFDCSFDDCYDHWDKTLEYLPESSECLELKTYEYYEFEGCFCTIKCLPDTCLCLGRSGTHYTFKEQQILDSYSICETDIRKPIYECNDNCGCSGKLCGNRLVQCGPRKGLKIVEYDVKGLSLITTTSISAGNFVCEYAGVIITRDMAKKRYPLYKEKYGKNYIFCINEQFGEDTYKTIIDPTECGNIGRYINHSCGPNCSLYVIRIRNGLPKLCIFANEDISDGDEICFNYGDNILNVDTKEPVNPIHCVCGKLNCKKYLPFDCSCFD</sequence>
<proteinExistence type="predicted"/>
<feature type="domain" description="Pre-SET" evidence="9">
    <location>
        <begin position="40"/>
        <end position="107"/>
    </location>
</feature>
<dbReference type="Pfam" id="PF00856">
    <property type="entry name" value="SET"/>
    <property type="match status" value="1"/>
</dbReference>
<dbReference type="InterPro" id="IPR050973">
    <property type="entry name" value="H3K9_Histone-Lys_N-MTase"/>
</dbReference>
<evidence type="ECO:0000256" key="2">
    <source>
        <dbReference type="ARBA" id="ARBA00022454"/>
    </source>
</evidence>
<comment type="subcellular location">
    <subcellularLocation>
        <location evidence="1">Chromosome</location>
    </subcellularLocation>
</comment>
<organism evidence="11 12">
    <name type="scientific">Henosepilachna vigintioctopunctata</name>
    <dbReference type="NCBI Taxonomy" id="420089"/>
    <lineage>
        <taxon>Eukaryota</taxon>
        <taxon>Metazoa</taxon>
        <taxon>Ecdysozoa</taxon>
        <taxon>Arthropoda</taxon>
        <taxon>Hexapoda</taxon>
        <taxon>Insecta</taxon>
        <taxon>Pterygota</taxon>
        <taxon>Neoptera</taxon>
        <taxon>Endopterygota</taxon>
        <taxon>Coleoptera</taxon>
        <taxon>Polyphaga</taxon>
        <taxon>Cucujiformia</taxon>
        <taxon>Coccinelloidea</taxon>
        <taxon>Coccinellidae</taxon>
        <taxon>Epilachninae</taxon>
        <taxon>Epilachnini</taxon>
        <taxon>Henosepilachna</taxon>
    </lineage>
</organism>
<keyword evidence="2" id="KW-0158">Chromosome</keyword>
<dbReference type="SUPFAM" id="SSF82199">
    <property type="entry name" value="SET domain"/>
    <property type="match status" value="1"/>
</dbReference>
<keyword evidence="5" id="KW-0949">S-adenosyl-L-methionine</keyword>
<accession>A0AAW1TUZ8</accession>
<dbReference type="GO" id="GO:0008170">
    <property type="term" value="F:N-methyltransferase activity"/>
    <property type="evidence" value="ECO:0007669"/>
    <property type="project" value="UniProtKB-ARBA"/>
</dbReference>
<keyword evidence="4" id="KW-0808">Transferase</keyword>
<dbReference type="GO" id="GO:0008757">
    <property type="term" value="F:S-adenosylmethionine-dependent methyltransferase activity"/>
    <property type="evidence" value="ECO:0007669"/>
    <property type="project" value="UniProtKB-ARBA"/>
</dbReference>
<evidence type="ECO:0000313" key="11">
    <source>
        <dbReference type="EMBL" id="KAK9872152.1"/>
    </source>
</evidence>
<reference evidence="11 12" key="1">
    <citation type="submission" date="2023-03" db="EMBL/GenBank/DDBJ databases">
        <title>Genome insight into feeding habits of ladybird beetles.</title>
        <authorList>
            <person name="Li H.-S."/>
            <person name="Huang Y.-H."/>
            <person name="Pang H."/>
        </authorList>
    </citation>
    <scope>NUCLEOTIDE SEQUENCE [LARGE SCALE GENOMIC DNA]</scope>
    <source>
        <strain evidence="11">SYSU_2023b</strain>
        <tissue evidence="11">Whole body</tissue>
    </source>
</reference>
<gene>
    <name evidence="11" type="ORF">WA026_016206</name>
</gene>
<keyword evidence="7" id="KW-0862">Zinc</keyword>
<comment type="caution">
    <text evidence="11">The sequence shown here is derived from an EMBL/GenBank/DDBJ whole genome shotgun (WGS) entry which is preliminary data.</text>
</comment>
<evidence type="ECO:0000259" key="8">
    <source>
        <dbReference type="PROSITE" id="PS50280"/>
    </source>
</evidence>
<dbReference type="PROSITE" id="PS50868">
    <property type="entry name" value="POST_SET"/>
    <property type="match status" value="1"/>
</dbReference>
<dbReference type="InterPro" id="IPR001214">
    <property type="entry name" value="SET_dom"/>
</dbReference>
<dbReference type="PANTHER" id="PTHR46223">
    <property type="entry name" value="HISTONE-LYSINE N-METHYLTRANSFERASE SUV39H"/>
    <property type="match status" value="1"/>
</dbReference>
<dbReference type="InterPro" id="IPR046341">
    <property type="entry name" value="SET_dom_sf"/>
</dbReference>
<feature type="domain" description="SET" evidence="8">
    <location>
        <begin position="110"/>
        <end position="234"/>
    </location>
</feature>
<evidence type="ECO:0000256" key="5">
    <source>
        <dbReference type="ARBA" id="ARBA00022691"/>
    </source>
</evidence>
<dbReference type="PROSITE" id="PS50867">
    <property type="entry name" value="PRE_SET"/>
    <property type="match status" value="1"/>
</dbReference>
<dbReference type="GO" id="GO:0042054">
    <property type="term" value="F:histone methyltransferase activity"/>
    <property type="evidence" value="ECO:0007669"/>
    <property type="project" value="InterPro"/>
</dbReference>
<evidence type="ECO:0000256" key="4">
    <source>
        <dbReference type="ARBA" id="ARBA00022679"/>
    </source>
</evidence>
<evidence type="ECO:0000256" key="3">
    <source>
        <dbReference type="ARBA" id="ARBA00022603"/>
    </source>
</evidence>
<dbReference type="GO" id="GO:0005634">
    <property type="term" value="C:nucleus"/>
    <property type="evidence" value="ECO:0007669"/>
    <property type="project" value="InterPro"/>
</dbReference>
<evidence type="ECO:0000256" key="6">
    <source>
        <dbReference type="ARBA" id="ARBA00022723"/>
    </source>
</evidence>
<name>A0AAW1TUZ8_9CUCU</name>
<evidence type="ECO:0000259" key="10">
    <source>
        <dbReference type="PROSITE" id="PS50868"/>
    </source>
</evidence>
<dbReference type="SMART" id="SM00317">
    <property type="entry name" value="SET"/>
    <property type="match status" value="1"/>
</dbReference>
<evidence type="ECO:0000256" key="1">
    <source>
        <dbReference type="ARBA" id="ARBA00004286"/>
    </source>
</evidence>
<dbReference type="AlphaFoldDB" id="A0AAW1TUZ8"/>
<keyword evidence="12" id="KW-1185">Reference proteome</keyword>
<dbReference type="Proteomes" id="UP001431783">
    <property type="component" value="Unassembled WGS sequence"/>
</dbReference>
<dbReference type="InterPro" id="IPR007728">
    <property type="entry name" value="Pre-SET_dom"/>
</dbReference>
<evidence type="ECO:0000259" key="9">
    <source>
        <dbReference type="PROSITE" id="PS50867"/>
    </source>
</evidence>
<dbReference type="EMBL" id="JARQZJ010000009">
    <property type="protein sequence ID" value="KAK9872152.1"/>
    <property type="molecule type" value="Genomic_DNA"/>
</dbReference>
<dbReference type="InterPro" id="IPR003616">
    <property type="entry name" value="Post-SET_dom"/>
</dbReference>